<name>A0A9P0VZT9_9ASCO</name>
<dbReference type="GO" id="GO:0015343">
    <property type="term" value="F:siderophore-iron transmembrane transporter activity"/>
    <property type="evidence" value="ECO:0007669"/>
    <property type="project" value="TreeGrafter"/>
</dbReference>
<feature type="transmembrane region" description="Helical" evidence="9">
    <location>
        <begin position="411"/>
        <end position="436"/>
    </location>
</feature>
<keyword evidence="5 9" id="KW-1133">Transmembrane helix</keyword>
<dbReference type="EMBL" id="CAKXYY010000026">
    <property type="protein sequence ID" value="CAH2355410.1"/>
    <property type="molecule type" value="Genomic_DNA"/>
</dbReference>
<dbReference type="GO" id="GO:0005768">
    <property type="term" value="C:endosome"/>
    <property type="evidence" value="ECO:0007669"/>
    <property type="project" value="TreeGrafter"/>
</dbReference>
<feature type="transmembrane region" description="Helical" evidence="9">
    <location>
        <begin position="590"/>
        <end position="609"/>
    </location>
</feature>
<feature type="transmembrane region" description="Helical" evidence="9">
    <location>
        <begin position="337"/>
        <end position="355"/>
    </location>
</feature>
<keyword evidence="6" id="KW-0406">Ion transport</keyword>
<keyword evidence="3" id="KW-0813">Transport</keyword>
<dbReference type="SUPFAM" id="SSF103473">
    <property type="entry name" value="MFS general substrate transporter"/>
    <property type="match status" value="1"/>
</dbReference>
<dbReference type="OrthoDB" id="2241241at2759"/>
<evidence type="ECO:0000256" key="4">
    <source>
        <dbReference type="ARBA" id="ARBA00022692"/>
    </source>
</evidence>
<evidence type="ECO:0000256" key="1">
    <source>
        <dbReference type="ARBA" id="ARBA00004127"/>
    </source>
</evidence>
<feature type="transmembrane region" description="Helical" evidence="9">
    <location>
        <begin position="79"/>
        <end position="97"/>
    </location>
</feature>
<dbReference type="GO" id="GO:0005886">
    <property type="term" value="C:plasma membrane"/>
    <property type="evidence" value="ECO:0007669"/>
    <property type="project" value="TreeGrafter"/>
</dbReference>
<feature type="transmembrane region" description="Helical" evidence="9">
    <location>
        <begin position="375"/>
        <end position="391"/>
    </location>
</feature>
<dbReference type="Pfam" id="PF07690">
    <property type="entry name" value="MFS_1"/>
    <property type="match status" value="1"/>
</dbReference>
<feature type="transmembrane region" description="Helical" evidence="9">
    <location>
        <begin position="443"/>
        <end position="461"/>
    </location>
</feature>
<feature type="region of interest" description="Disordered" evidence="8">
    <location>
        <begin position="1"/>
        <end position="41"/>
    </location>
</feature>
<keyword evidence="7 9" id="KW-0472">Membrane</keyword>
<organism evidence="10 11">
    <name type="scientific">[Candida] railenensis</name>
    <dbReference type="NCBI Taxonomy" id="45579"/>
    <lineage>
        <taxon>Eukaryota</taxon>
        <taxon>Fungi</taxon>
        <taxon>Dikarya</taxon>
        <taxon>Ascomycota</taxon>
        <taxon>Saccharomycotina</taxon>
        <taxon>Pichiomycetes</taxon>
        <taxon>Debaryomycetaceae</taxon>
        <taxon>Kurtzmaniella</taxon>
    </lineage>
</organism>
<keyword evidence="4 9" id="KW-0812">Transmembrane</keyword>
<proteinExistence type="inferred from homology"/>
<evidence type="ECO:0000256" key="3">
    <source>
        <dbReference type="ARBA" id="ARBA00022448"/>
    </source>
</evidence>
<dbReference type="InterPro" id="IPR011701">
    <property type="entry name" value="MFS"/>
</dbReference>
<protein>
    <submittedName>
        <fullName evidence="10">Siderophore iron transporter Arn1p</fullName>
    </submittedName>
</protein>
<dbReference type="GO" id="GO:0005774">
    <property type="term" value="C:vacuolar membrane"/>
    <property type="evidence" value="ECO:0007669"/>
    <property type="project" value="TreeGrafter"/>
</dbReference>
<evidence type="ECO:0000313" key="10">
    <source>
        <dbReference type="EMBL" id="CAH2355410.1"/>
    </source>
</evidence>
<evidence type="ECO:0000256" key="9">
    <source>
        <dbReference type="SAM" id="Phobius"/>
    </source>
</evidence>
<accession>A0A9P0VZT9</accession>
<dbReference type="Gene3D" id="1.20.1250.20">
    <property type="entry name" value="MFS general substrate transporter like domains"/>
    <property type="match status" value="2"/>
</dbReference>
<feature type="transmembrane region" description="Helical" evidence="9">
    <location>
        <begin position="203"/>
        <end position="221"/>
    </location>
</feature>
<dbReference type="FunFam" id="1.20.1250.20:FF:000197">
    <property type="entry name" value="Siderophore iron transporter 1"/>
    <property type="match status" value="1"/>
</dbReference>
<dbReference type="PANTHER" id="PTHR23501">
    <property type="entry name" value="MAJOR FACILITATOR SUPERFAMILY"/>
    <property type="match status" value="1"/>
</dbReference>
<dbReference type="Proteomes" id="UP000837801">
    <property type="component" value="Unassembled WGS sequence"/>
</dbReference>
<comment type="subcellular location">
    <subcellularLocation>
        <location evidence="1">Endomembrane system</location>
        <topology evidence="1">Multi-pass membrane protein</topology>
    </subcellularLocation>
</comment>
<feature type="compositionally biased region" description="Basic and acidic residues" evidence="8">
    <location>
        <begin position="1"/>
        <end position="12"/>
    </location>
</feature>
<feature type="transmembrane region" description="Helical" evidence="9">
    <location>
        <begin position="473"/>
        <end position="493"/>
    </location>
</feature>
<dbReference type="AlphaFoldDB" id="A0A9P0VZT9"/>
<feature type="transmembrane region" description="Helical" evidence="9">
    <location>
        <begin position="149"/>
        <end position="168"/>
    </location>
</feature>
<evidence type="ECO:0000256" key="6">
    <source>
        <dbReference type="ARBA" id="ARBA00023065"/>
    </source>
</evidence>
<dbReference type="InterPro" id="IPR036259">
    <property type="entry name" value="MFS_trans_sf"/>
</dbReference>
<sequence>MSDSGSDKEKGIESASYVPPATQAADDSEYPAYHTDDGKDSDLHEEEHFEALPTVLKSTSTSMGVRKSEIMADQYKSPYLRVFFFVTTFCVAYAYGLDGTIRYTFQSYATSSYAEHSLLSTVNVIRSVIAAASQPVYARLCDKFGRLQLFVIAIIFYAVGTVIESQAFDVQRFAGGAVIYQIGYSGVMIILQIMLADFSNLNWRLVASFIPALPFIINTWVSGNVTDELLHAHSWSYSIGIFAFIFPLACVPYLACLVHMLILARRTEEWAELTKDEDPTWASWKNNCVVNFFRWTHLKSLFWDLDIIAILLIIVIFGCILVPFTLAGGVSETWKEAHIIVPLVIGFAVLPLLYIWEAKFSRFPVIPIDLVKDRGVWSALFIGLMIDWVWYMPNDYMYTVLVVGMNQSIKAATRITSLYSFVSVITGPLLGFVIVLFRRTKAFIMFGVACWCIALGLLVHFRGDNNGVNAEKYVNGVIGALCLLGFGAGFFTYTTQVSIESCTNHENMAIIMSLYLSSYNIGSAFGSSVSGAVWTNTLYKQIVKNFEANNLNVTVATTAYSEPFTFILTSTWETPERQAVVVSYAHTQKILCIVGLVLCFPLLLATFFLRDHRLESVQSLDMTAEHHSDGIKKNGVVVLNNNDDDIILNKLKSLFGKK</sequence>
<keyword evidence="11" id="KW-1185">Reference proteome</keyword>
<feature type="transmembrane region" description="Helical" evidence="9">
    <location>
        <begin position="241"/>
        <end position="264"/>
    </location>
</feature>
<evidence type="ECO:0000256" key="8">
    <source>
        <dbReference type="SAM" id="MobiDB-lite"/>
    </source>
</evidence>
<dbReference type="PANTHER" id="PTHR23501:SF92">
    <property type="entry name" value="GLUTATHIONE EXCHANGER 1-RELATED"/>
    <property type="match status" value="1"/>
</dbReference>
<feature type="transmembrane region" description="Helical" evidence="9">
    <location>
        <begin position="514"/>
        <end position="534"/>
    </location>
</feature>
<comment type="caution">
    <text evidence="10">The sequence shown here is derived from an EMBL/GenBank/DDBJ whole genome shotgun (WGS) entry which is preliminary data.</text>
</comment>
<gene>
    <name evidence="10" type="ORF">CLIB1423_26S00188</name>
</gene>
<feature type="transmembrane region" description="Helical" evidence="9">
    <location>
        <begin position="174"/>
        <end position="196"/>
    </location>
</feature>
<feature type="transmembrane region" description="Helical" evidence="9">
    <location>
        <begin position="301"/>
        <end position="325"/>
    </location>
</feature>
<evidence type="ECO:0000313" key="11">
    <source>
        <dbReference type="Proteomes" id="UP000837801"/>
    </source>
</evidence>
<evidence type="ECO:0000256" key="7">
    <source>
        <dbReference type="ARBA" id="ARBA00023136"/>
    </source>
</evidence>
<comment type="similarity">
    <text evidence="2">Belongs to the major facilitator superfamily.</text>
</comment>
<evidence type="ECO:0000256" key="2">
    <source>
        <dbReference type="ARBA" id="ARBA00008335"/>
    </source>
</evidence>
<reference evidence="10" key="1">
    <citation type="submission" date="2022-03" db="EMBL/GenBank/DDBJ databases">
        <authorList>
            <person name="Legras J.-L."/>
            <person name="Devillers H."/>
            <person name="Grondin C."/>
        </authorList>
    </citation>
    <scope>NUCLEOTIDE SEQUENCE</scope>
    <source>
        <strain evidence="10">CLIB 1423</strain>
    </source>
</reference>
<evidence type="ECO:0000256" key="5">
    <source>
        <dbReference type="ARBA" id="ARBA00022989"/>
    </source>
</evidence>